<name>A0A5K7XC22_9BACT</name>
<keyword evidence="2" id="KW-1185">Reference proteome</keyword>
<reference evidence="2" key="1">
    <citation type="submission" date="2019-10" db="EMBL/GenBank/DDBJ databases">
        <title>Lacipirellula parvula gen. nov., sp. nov., representing a lineage of planctomycetes widespread in freshwater anoxic habitats, and description of the family Lacipirellulaceae.</title>
        <authorList>
            <person name="Dedysh S.N."/>
            <person name="Kulichevskaya I.S."/>
            <person name="Beletsky A.V."/>
            <person name="Rakitin A.L."/>
            <person name="Mardanov A.V."/>
            <person name="Ivanova A.A."/>
            <person name="Saltykova V.X."/>
            <person name="Rijpstra W.I.C."/>
            <person name="Sinninghe Damste J.S."/>
            <person name="Ravin N.V."/>
        </authorList>
    </citation>
    <scope>NUCLEOTIDE SEQUENCE [LARGE SCALE GENOMIC DNA]</scope>
    <source>
        <strain evidence="2">PX69</strain>
    </source>
</reference>
<dbReference type="Proteomes" id="UP000326837">
    <property type="component" value="Chromosome"/>
</dbReference>
<proteinExistence type="predicted"/>
<dbReference type="KEGG" id="lpav:PLANPX_3670"/>
<sequence length="51" mass="5873">MRKWKGEGGQRLFHFPLSTFAFHLWRCPAARCAAATNTRRGYVTATQVYVI</sequence>
<gene>
    <name evidence="1" type="ORF">PLANPX_3670</name>
</gene>
<evidence type="ECO:0000313" key="1">
    <source>
        <dbReference type="EMBL" id="BBO34058.1"/>
    </source>
</evidence>
<evidence type="ECO:0000313" key="2">
    <source>
        <dbReference type="Proteomes" id="UP000326837"/>
    </source>
</evidence>
<accession>A0A5K7XC22</accession>
<dbReference type="AlphaFoldDB" id="A0A5K7XC22"/>
<protein>
    <submittedName>
        <fullName evidence="1">Uncharacterized protein</fullName>
    </submittedName>
</protein>
<organism evidence="1 2">
    <name type="scientific">Lacipirellula parvula</name>
    <dbReference type="NCBI Taxonomy" id="2650471"/>
    <lineage>
        <taxon>Bacteria</taxon>
        <taxon>Pseudomonadati</taxon>
        <taxon>Planctomycetota</taxon>
        <taxon>Planctomycetia</taxon>
        <taxon>Pirellulales</taxon>
        <taxon>Lacipirellulaceae</taxon>
        <taxon>Lacipirellula</taxon>
    </lineage>
</organism>
<dbReference type="EMBL" id="AP021861">
    <property type="protein sequence ID" value="BBO34058.1"/>
    <property type="molecule type" value="Genomic_DNA"/>
</dbReference>